<keyword evidence="3" id="KW-1003">Cell membrane</keyword>
<dbReference type="InterPro" id="IPR050545">
    <property type="entry name" value="Mycobact_MmpL"/>
</dbReference>
<evidence type="ECO:0000256" key="5">
    <source>
        <dbReference type="ARBA" id="ARBA00022989"/>
    </source>
</evidence>
<dbReference type="InterPro" id="IPR000731">
    <property type="entry name" value="SSD"/>
</dbReference>
<keyword evidence="10" id="KW-1185">Reference proteome</keyword>
<feature type="transmembrane region" description="Helical" evidence="7">
    <location>
        <begin position="278"/>
        <end position="304"/>
    </location>
</feature>
<dbReference type="PANTHER" id="PTHR33406:SF6">
    <property type="entry name" value="MEMBRANE PROTEIN YDGH-RELATED"/>
    <property type="match status" value="1"/>
</dbReference>
<feature type="transmembrane region" description="Helical" evidence="7">
    <location>
        <begin position="235"/>
        <end position="257"/>
    </location>
</feature>
<proteinExistence type="inferred from homology"/>
<feature type="transmembrane region" description="Helical" evidence="7">
    <location>
        <begin position="664"/>
        <end position="686"/>
    </location>
</feature>
<feature type="transmembrane region" description="Helical" evidence="7">
    <location>
        <begin position="368"/>
        <end position="388"/>
    </location>
</feature>
<evidence type="ECO:0000259" key="8">
    <source>
        <dbReference type="PROSITE" id="PS50156"/>
    </source>
</evidence>
<sequence length="717" mass="75850">MFGALGRFVARHPWYVIAAWIVFAVIVVVSAPTIHATTDQSDFLPKHYESIKAAQLTEKAFPQQQDTGATVVFDRTDGKALGTADIAKIDQVMKGLKLGSDFTRAEGVQVSPTKQVAIVNIDLADGVTGQSQKDFDQVTDQRDQLKKLTDGTGLEALTTGTLPQSYDQSQSGKNAEAIVGAATFLLIIVLLAIIFRSVLIALMPIVLVGLVSTIANGLIDWAAKIFHLKTDDSTSVILIVVLFGIGTDYILFFLFRYRERMREGEEHRAAVAHALERAGEAIASAGGAVFVAFLTLVLSSLGIFRSIGPSLAIAVAVTLVAALTLVPAVVTVLGRALFWPSKKWRQEPTASRFAWVGQQLGRRPGRTAAASGGVLVILTLFCFLWGGFNPTFDLGSSSEDTSMESSVATQKLEDGGFTAGATQPTPIVLRSTDGKPIDQAAANAFGAAVAKTPGVGAVVPGAKKSLATISPTDPSTAIVIAVLDADPSSDAAIHAVKDDLRPAVHEAAPDGTQAYVGGLTSVFVDFQSAMNRDYAVVFPVAAVIIMIILGLLLRSLVAPWYLMVSVGLGFGATLGATVLVFQHARGDQGLIFLLPIYIYLFVVALGTDYNILMVSRLREEAREGRSPRDAAAQAVKHAGPTIAAAGVILAGTFASLMLAGNSLLTTMGFAIAFGIVVAAFVMAMFFTPALTALIGHAAWWPGHGDEKKDEERELTRV</sequence>
<keyword evidence="6 7" id="KW-0472">Membrane</keyword>
<feature type="transmembrane region" description="Helical" evidence="7">
    <location>
        <begin position="596"/>
        <end position="617"/>
    </location>
</feature>
<keyword evidence="4 7" id="KW-0812">Transmembrane</keyword>
<protein>
    <submittedName>
        <fullName evidence="9">MMPL family transporter</fullName>
    </submittedName>
</protein>
<evidence type="ECO:0000256" key="1">
    <source>
        <dbReference type="ARBA" id="ARBA00004651"/>
    </source>
</evidence>
<dbReference type="PANTHER" id="PTHR33406">
    <property type="entry name" value="MEMBRANE PROTEIN MJ1562-RELATED"/>
    <property type="match status" value="1"/>
</dbReference>
<feature type="transmembrane region" description="Helical" evidence="7">
    <location>
        <begin position="202"/>
        <end position="223"/>
    </location>
</feature>
<evidence type="ECO:0000256" key="6">
    <source>
        <dbReference type="ARBA" id="ARBA00023136"/>
    </source>
</evidence>
<comment type="subcellular location">
    <subcellularLocation>
        <location evidence="1">Cell membrane</location>
        <topology evidence="1">Multi-pass membrane protein</topology>
    </subcellularLocation>
</comment>
<feature type="domain" description="SSD" evidence="8">
    <location>
        <begin position="184"/>
        <end position="332"/>
    </location>
</feature>
<keyword evidence="5 7" id="KW-1133">Transmembrane helix</keyword>
<comment type="similarity">
    <text evidence="2">Belongs to the resistance-nodulation-cell division (RND) (TC 2.A.6) family. MmpL subfamily.</text>
</comment>
<feature type="transmembrane region" description="Helical" evidence="7">
    <location>
        <begin position="638"/>
        <end position="658"/>
    </location>
</feature>
<evidence type="ECO:0000313" key="10">
    <source>
        <dbReference type="Proteomes" id="UP001556631"/>
    </source>
</evidence>
<evidence type="ECO:0000256" key="3">
    <source>
        <dbReference type="ARBA" id="ARBA00022475"/>
    </source>
</evidence>
<dbReference type="RefSeq" id="WP_367994048.1">
    <property type="nucleotide sequence ID" value="NZ_JBFPJR010000016.1"/>
</dbReference>
<feature type="transmembrane region" description="Helical" evidence="7">
    <location>
        <begin position="310"/>
        <end position="338"/>
    </location>
</feature>
<dbReference type="InterPro" id="IPR004869">
    <property type="entry name" value="MMPL_dom"/>
</dbReference>
<dbReference type="SUPFAM" id="SSF82866">
    <property type="entry name" value="Multidrug efflux transporter AcrB transmembrane domain"/>
    <property type="match status" value="2"/>
</dbReference>
<feature type="transmembrane region" description="Helical" evidence="7">
    <location>
        <begin position="534"/>
        <end position="553"/>
    </location>
</feature>
<evidence type="ECO:0000313" key="9">
    <source>
        <dbReference type="EMBL" id="MEX0428080.1"/>
    </source>
</evidence>
<dbReference type="Proteomes" id="UP001556631">
    <property type="component" value="Unassembled WGS sequence"/>
</dbReference>
<evidence type="ECO:0000256" key="2">
    <source>
        <dbReference type="ARBA" id="ARBA00010157"/>
    </source>
</evidence>
<dbReference type="PROSITE" id="PS50156">
    <property type="entry name" value="SSD"/>
    <property type="match status" value="2"/>
</dbReference>
<dbReference type="EMBL" id="JBFPJR010000016">
    <property type="protein sequence ID" value="MEX0428080.1"/>
    <property type="molecule type" value="Genomic_DNA"/>
</dbReference>
<name>A0ABV3T1D4_9ACTN</name>
<gene>
    <name evidence="9" type="ORF">AB3X52_10665</name>
</gene>
<dbReference type="Gene3D" id="1.20.1640.10">
    <property type="entry name" value="Multidrug efflux transporter AcrB transmembrane domain"/>
    <property type="match status" value="2"/>
</dbReference>
<feature type="domain" description="SSD" evidence="8">
    <location>
        <begin position="567"/>
        <end position="692"/>
    </location>
</feature>
<feature type="transmembrane region" description="Helical" evidence="7">
    <location>
        <begin position="560"/>
        <end position="584"/>
    </location>
</feature>
<accession>A0ABV3T1D4</accession>
<evidence type="ECO:0000256" key="4">
    <source>
        <dbReference type="ARBA" id="ARBA00022692"/>
    </source>
</evidence>
<feature type="transmembrane region" description="Helical" evidence="7">
    <location>
        <begin position="12"/>
        <end position="31"/>
    </location>
</feature>
<feature type="transmembrane region" description="Helical" evidence="7">
    <location>
        <begin position="177"/>
        <end position="195"/>
    </location>
</feature>
<dbReference type="Pfam" id="PF03176">
    <property type="entry name" value="MMPL"/>
    <property type="match status" value="2"/>
</dbReference>
<evidence type="ECO:0000256" key="7">
    <source>
        <dbReference type="SAM" id="Phobius"/>
    </source>
</evidence>
<comment type="caution">
    <text evidence="9">The sequence shown here is derived from an EMBL/GenBank/DDBJ whole genome shotgun (WGS) entry which is preliminary data.</text>
</comment>
<reference evidence="9 10" key="1">
    <citation type="submission" date="2024-07" db="EMBL/GenBank/DDBJ databases">
        <authorList>
            <person name="Lee S."/>
            <person name="Kang M."/>
        </authorList>
    </citation>
    <scope>NUCLEOTIDE SEQUENCE [LARGE SCALE GENOMIC DNA]</scope>
    <source>
        <strain evidence="9 10">DS6</strain>
    </source>
</reference>
<organism evidence="9 10">
    <name type="scientific">Nocardioides eburneus</name>
    <dbReference type="NCBI Taxonomy" id="3231482"/>
    <lineage>
        <taxon>Bacteria</taxon>
        <taxon>Bacillati</taxon>
        <taxon>Actinomycetota</taxon>
        <taxon>Actinomycetes</taxon>
        <taxon>Propionibacteriales</taxon>
        <taxon>Nocardioidaceae</taxon>
        <taxon>Nocardioides</taxon>
    </lineage>
</organism>